<accession>A0A1M5CHN9</accession>
<feature type="region of interest" description="Disordered" evidence="1">
    <location>
        <begin position="110"/>
        <end position="135"/>
    </location>
</feature>
<keyword evidence="2" id="KW-0472">Membrane</keyword>
<dbReference type="RefSeq" id="WP_143174144.1">
    <property type="nucleotide sequence ID" value="NZ_FQVN01000004.1"/>
</dbReference>
<feature type="compositionally biased region" description="Gly residues" evidence="1">
    <location>
        <begin position="222"/>
        <end position="236"/>
    </location>
</feature>
<feature type="transmembrane region" description="Helical" evidence="2">
    <location>
        <begin position="20"/>
        <end position="39"/>
    </location>
</feature>
<keyword evidence="4" id="KW-1185">Reference proteome</keyword>
<dbReference type="Proteomes" id="UP000184501">
    <property type="component" value="Unassembled WGS sequence"/>
</dbReference>
<evidence type="ECO:0000313" key="3">
    <source>
        <dbReference type="EMBL" id="SHF54273.1"/>
    </source>
</evidence>
<reference evidence="3 4" key="1">
    <citation type="submission" date="2016-11" db="EMBL/GenBank/DDBJ databases">
        <authorList>
            <person name="Jaros S."/>
            <person name="Januszkiewicz K."/>
            <person name="Wedrychowicz H."/>
        </authorList>
    </citation>
    <scope>NUCLEOTIDE SEQUENCE [LARGE SCALE GENOMIC DNA]</scope>
    <source>
        <strain evidence="3 4">DSM 44523</strain>
    </source>
</reference>
<protein>
    <submittedName>
        <fullName evidence="3">Uncharacterized protein</fullName>
    </submittedName>
</protein>
<dbReference type="EMBL" id="FQVN01000004">
    <property type="protein sequence ID" value="SHF54273.1"/>
    <property type="molecule type" value="Genomic_DNA"/>
</dbReference>
<evidence type="ECO:0000256" key="2">
    <source>
        <dbReference type="SAM" id="Phobius"/>
    </source>
</evidence>
<keyword evidence="2" id="KW-0812">Transmembrane</keyword>
<name>A0A1M5CHN9_STRHI</name>
<dbReference type="STRING" id="2017.SAMN05444320_10432"/>
<feature type="compositionally biased region" description="Polar residues" evidence="1">
    <location>
        <begin position="110"/>
        <end position="122"/>
    </location>
</feature>
<sequence length="236" mass="24258">MTDDQQRHPSPGRSRGRRSVVFAAVGGALVLGAAGVLAYDGMSDPAAAAPLSASLVCSGEQTVEFTPAITDKPTKITGQGSGRLDDCQSPNHTLDEVKSAEISYTLSATASCSQPSTGTGETRITWYGEPDQQGPVLGTTTVRSQDKQTLVGDPKNHKITGDVRGVATRDSSLLADHTAIVSVSPAHDGQTPDCQRGVREGTGTAMVSFQEPDSDDARSGGTDSGGTGSVGLGSRR</sequence>
<dbReference type="InterPro" id="IPR006311">
    <property type="entry name" value="TAT_signal"/>
</dbReference>
<gene>
    <name evidence="3" type="ORF">SAMN05444320_10432</name>
</gene>
<dbReference type="PROSITE" id="PS51318">
    <property type="entry name" value="TAT"/>
    <property type="match status" value="1"/>
</dbReference>
<feature type="region of interest" description="Disordered" evidence="1">
    <location>
        <begin position="183"/>
        <end position="236"/>
    </location>
</feature>
<keyword evidence="2" id="KW-1133">Transmembrane helix</keyword>
<evidence type="ECO:0000256" key="1">
    <source>
        <dbReference type="SAM" id="MobiDB-lite"/>
    </source>
</evidence>
<organism evidence="3 4">
    <name type="scientific">Streptoalloteichus hindustanus</name>
    <dbReference type="NCBI Taxonomy" id="2017"/>
    <lineage>
        <taxon>Bacteria</taxon>
        <taxon>Bacillati</taxon>
        <taxon>Actinomycetota</taxon>
        <taxon>Actinomycetes</taxon>
        <taxon>Pseudonocardiales</taxon>
        <taxon>Pseudonocardiaceae</taxon>
        <taxon>Streptoalloteichus</taxon>
    </lineage>
</organism>
<dbReference type="OrthoDB" id="9902550at2"/>
<proteinExistence type="predicted"/>
<evidence type="ECO:0000313" key="4">
    <source>
        <dbReference type="Proteomes" id="UP000184501"/>
    </source>
</evidence>
<dbReference type="AlphaFoldDB" id="A0A1M5CHN9"/>